<dbReference type="PANTHER" id="PTHR30329">
    <property type="entry name" value="STATOR ELEMENT OF FLAGELLAR MOTOR COMPLEX"/>
    <property type="match status" value="1"/>
</dbReference>
<evidence type="ECO:0000256" key="3">
    <source>
        <dbReference type="SAM" id="MobiDB-lite"/>
    </source>
</evidence>
<dbReference type="Proteomes" id="UP000319383">
    <property type="component" value="Chromosome"/>
</dbReference>
<reference evidence="5 6" key="1">
    <citation type="submission" date="2019-02" db="EMBL/GenBank/DDBJ databases">
        <title>Deep-cultivation of Planctomycetes and their phenomic and genomic characterization uncovers novel biology.</title>
        <authorList>
            <person name="Wiegand S."/>
            <person name="Jogler M."/>
            <person name="Boedeker C."/>
            <person name="Pinto D."/>
            <person name="Vollmers J."/>
            <person name="Rivas-Marin E."/>
            <person name="Kohn T."/>
            <person name="Peeters S.H."/>
            <person name="Heuer A."/>
            <person name="Rast P."/>
            <person name="Oberbeckmann S."/>
            <person name="Bunk B."/>
            <person name="Jeske O."/>
            <person name="Meyerdierks A."/>
            <person name="Storesund J.E."/>
            <person name="Kallscheuer N."/>
            <person name="Luecker S."/>
            <person name="Lage O.M."/>
            <person name="Pohl T."/>
            <person name="Merkel B.J."/>
            <person name="Hornburger P."/>
            <person name="Mueller R.-W."/>
            <person name="Bruemmer F."/>
            <person name="Labrenz M."/>
            <person name="Spormann A.M."/>
            <person name="Op den Camp H."/>
            <person name="Overmann J."/>
            <person name="Amann R."/>
            <person name="Jetten M.S.M."/>
            <person name="Mascher T."/>
            <person name="Medema M.H."/>
            <person name="Devos D.P."/>
            <person name="Kaster A.-K."/>
            <person name="Ovreas L."/>
            <person name="Rohde M."/>
            <person name="Galperin M.Y."/>
            <person name="Jogler C."/>
        </authorList>
    </citation>
    <scope>NUCLEOTIDE SEQUENCE [LARGE SCALE GENOMIC DNA]</scope>
    <source>
        <strain evidence="5 6">Mal52</strain>
    </source>
</reference>
<dbReference type="InterPro" id="IPR006665">
    <property type="entry name" value="OmpA-like"/>
</dbReference>
<dbReference type="PANTHER" id="PTHR30329:SF20">
    <property type="entry name" value="EXPORTED PROTEIN"/>
    <property type="match status" value="1"/>
</dbReference>
<evidence type="ECO:0000259" key="4">
    <source>
        <dbReference type="PROSITE" id="PS51123"/>
    </source>
</evidence>
<feature type="coiled-coil region" evidence="2">
    <location>
        <begin position="43"/>
        <end position="112"/>
    </location>
</feature>
<keyword evidence="6" id="KW-1185">Reference proteome</keyword>
<evidence type="ECO:0000313" key="5">
    <source>
        <dbReference type="EMBL" id="QDU45792.1"/>
    </source>
</evidence>
<name>A0A517ZTH5_9PLAN</name>
<keyword evidence="2" id="KW-0175">Coiled coil</keyword>
<dbReference type="PROSITE" id="PS51123">
    <property type="entry name" value="OMPA_2"/>
    <property type="match status" value="1"/>
</dbReference>
<dbReference type="InterPro" id="IPR050330">
    <property type="entry name" value="Bact_OuterMem_StrucFunc"/>
</dbReference>
<dbReference type="InterPro" id="IPR036737">
    <property type="entry name" value="OmpA-like_sf"/>
</dbReference>
<feature type="region of interest" description="Disordered" evidence="3">
    <location>
        <begin position="244"/>
        <end position="263"/>
    </location>
</feature>
<dbReference type="Pfam" id="PF00691">
    <property type="entry name" value="OmpA"/>
    <property type="match status" value="1"/>
</dbReference>
<feature type="domain" description="OmpA-like" evidence="4">
    <location>
        <begin position="149"/>
        <end position="273"/>
    </location>
</feature>
<dbReference type="GO" id="GO:0016020">
    <property type="term" value="C:membrane"/>
    <property type="evidence" value="ECO:0007669"/>
    <property type="project" value="UniProtKB-UniRule"/>
</dbReference>
<dbReference type="Gene3D" id="3.30.1330.60">
    <property type="entry name" value="OmpA-like domain"/>
    <property type="match status" value="1"/>
</dbReference>
<evidence type="ECO:0000256" key="2">
    <source>
        <dbReference type="SAM" id="Coils"/>
    </source>
</evidence>
<dbReference type="EMBL" id="CP036276">
    <property type="protein sequence ID" value="QDU45792.1"/>
    <property type="molecule type" value="Genomic_DNA"/>
</dbReference>
<dbReference type="CDD" id="cd07185">
    <property type="entry name" value="OmpA_C-like"/>
    <property type="match status" value="1"/>
</dbReference>
<evidence type="ECO:0000256" key="1">
    <source>
        <dbReference type="PROSITE-ProRule" id="PRU00473"/>
    </source>
</evidence>
<keyword evidence="1" id="KW-0472">Membrane</keyword>
<dbReference type="RefSeq" id="WP_145378335.1">
    <property type="nucleotide sequence ID" value="NZ_CP036276.1"/>
</dbReference>
<dbReference type="KEGG" id="sdyn:Mal52_42880"/>
<proteinExistence type="predicted"/>
<protein>
    <submittedName>
        <fullName evidence="5">Outer membrane porin F</fullName>
    </submittedName>
</protein>
<organism evidence="5 6">
    <name type="scientific">Symmachiella dynata</name>
    <dbReference type="NCBI Taxonomy" id="2527995"/>
    <lineage>
        <taxon>Bacteria</taxon>
        <taxon>Pseudomonadati</taxon>
        <taxon>Planctomycetota</taxon>
        <taxon>Planctomycetia</taxon>
        <taxon>Planctomycetales</taxon>
        <taxon>Planctomycetaceae</taxon>
        <taxon>Symmachiella</taxon>
    </lineage>
</organism>
<dbReference type="AlphaFoldDB" id="A0A517ZTH5"/>
<dbReference type="PRINTS" id="PR01023">
    <property type="entry name" value="NAFLGMOTY"/>
</dbReference>
<dbReference type="SUPFAM" id="SSF103088">
    <property type="entry name" value="OmpA-like"/>
    <property type="match status" value="1"/>
</dbReference>
<evidence type="ECO:0000313" key="6">
    <source>
        <dbReference type="Proteomes" id="UP000319383"/>
    </source>
</evidence>
<sequence length="275" mass="29800">MISLSKTQFSTLFLALIPLCVVGCTVAPPRISGYPTGVPPATHQALQQQQANLMARFEELNARTASLDADNQRLQAHLAQQQQQTAKMQASLQQSRDTVADLRDELTIERRNQGSYAGQGALPSTEVGYTPAGNLPLANIPGADVNQDGGDIRIRLDGAQLFASGKASIKNTSQNSKLIDDVVSTIQSQYPQQRVTVEGHTDSDPIRRSSWKNNEELSLGRARAVYHALRKRGLPEAQLSVAGYGSSRPLADNNSPAGKARNRRVEIVIHAQSAR</sequence>
<accession>A0A517ZTH5</accession>
<gene>
    <name evidence="5" type="primary">oprF</name>
    <name evidence="5" type="ORF">Mal52_42880</name>
</gene>